<accession>A0A1B9G9G6</accession>
<gene>
    <name evidence="2" type="ORF">I302_02463</name>
    <name evidence="3" type="ORF">I302_103759</name>
</gene>
<feature type="region of interest" description="Disordered" evidence="1">
    <location>
        <begin position="160"/>
        <end position="214"/>
    </location>
</feature>
<dbReference type="Proteomes" id="UP000092730">
    <property type="component" value="Chromosome 2"/>
</dbReference>
<dbReference type="OrthoDB" id="10636446at2759"/>
<protein>
    <submittedName>
        <fullName evidence="2">Uncharacterized protein</fullName>
    </submittedName>
</protein>
<dbReference type="VEuPathDB" id="FungiDB:I302_02463"/>
<evidence type="ECO:0000256" key="1">
    <source>
        <dbReference type="SAM" id="MobiDB-lite"/>
    </source>
</evidence>
<evidence type="ECO:0000313" key="3">
    <source>
        <dbReference type="EMBL" id="WVW81763.1"/>
    </source>
</evidence>
<sequence length="406" mass="45816">MSSTSLSVVESSGGKSLKDLFWAHLASYLEWLHRTPPDKRDGPIPNDELTKQIMGYGRQGVIERIGLCSALHDLNPNINPYYREYQTDDMTRFVDYCMTILQRRESYDQKIAGTASNRIGHGYRSQLIEYTRSPDIERLSDCEATEQIFKYCGWIPEGDPTPTPTSELNSDEQQEDERSSSCLGFSGPFVDMRFDLPERPPSPSAAPRSSEHESEIFNPYGLQVDTINIKCPLDMTISETHSCILRPGASLWYRPISEKAIPHILSELEQSPTLPACEIGRSGEGCDEVVDHVRHEVFLAVRRTGQSLSEGRISLEDTPRPLHLEPIRLGSAIGNPYEIAEIPGMSFDIRIDHGDPVRVNLSWLNVRLREEVQHSSDVQDTIDGFRYPWSLINTNRCESKMAEASG</sequence>
<name>A0A1B9G9G6_9TREE</name>
<reference evidence="2" key="1">
    <citation type="submission" date="2013-07" db="EMBL/GenBank/DDBJ databases">
        <title>The Genome Sequence of Cryptococcus bestiolae CBS10118.</title>
        <authorList>
            <consortium name="The Broad Institute Genome Sequencing Platform"/>
            <person name="Cuomo C."/>
            <person name="Litvintseva A."/>
            <person name="Chen Y."/>
            <person name="Heitman J."/>
            <person name="Sun S."/>
            <person name="Springer D."/>
            <person name="Dromer F."/>
            <person name="Young S.K."/>
            <person name="Zeng Q."/>
            <person name="Gargeya S."/>
            <person name="Fitzgerald M."/>
            <person name="Abouelleil A."/>
            <person name="Alvarado L."/>
            <person name="Berlin A.M."/>
            <person name="Chapman S.B."/>
            <person name="Dewar J."/>
            <person name="Goldberg J."/>
            <person name="Griggs A."/>
            <person name="Gujja S."/>
            <person name="Hansen M."/>
            <person name="Howarth C."/>
            <person name="Imamovic A."/>
            <person name="Larimer J."/>
            <person name="McCowan C."/>
            <person name="Murphy C."/>
            <person name="Pearson M."/>
            <person name="Priest M."/>
            <person name="Roberts A."/>
            <person name="Saif S."/>
            <person name="Shea T."/>
            <person name="Sykes S."/>
            <person name="Wortman J."/>
            <person name="Nusbaum C."/>
            <person name="Birren B."/>
        </authorList>
    </citation>
    <scope>NUCLEOTIDE SEQUENCE [LARGE SCALE GENOMIC DNA]</scope>
    <source>
        <strain evidence="2">CBS 10118</strain>
    </source>
</reference>
<organism evidence="2">
    <name type="scientific">Kwoniella bestiolae CBS 10118</name>
    <dbReference type="NCBI Taxonomy" id="1296100"/>
    <lineage>
        <taxon>Eukaryota</taxon>
        <taxon>Fungi</taxon>
        <taxon>Dikarya</taxon>
        <taxon>Basidiomycota</taxon>
        <taxon>Agaricomycotina</taxon>
        <taxon>Tremellomycetes</taxon>
        <taxon>Tremellales</taxon>
        <taxon>Cryptococcaceae</taxon>
        <taxon>Kwoniella</taxon>
    </lineage>
</organism>
<dbReference type="EMBL" id="CP144542">
    <property type="protein sequence ID" value="WVW81763.1"/>
    <property type="molecule type" value="Genomic_DNA"/>
</dbReference>
<dbReference type="KEGG" id="kbi:30206862"/>
<evidence type="ECO:0000313" key="2">
    <source>
        <dbReference type="EMBL" id="OCF27620.1"/>
    </source>
</evidence>
<evidence type="ECO:0000313" key="4">
    <source>
        <dbReference type="Proteomes" id="UP000092730"/>
    </source>
</evidence>
<reference evidence="3" key="2">
    <citation type="submission" date="2013-07" db="EMBL/GenBank/DDBJ databases">
        <authorList>
            <consortium name="The Broad Institute Genome Sequencing Platform"/>
            <person name="Cuomo C."/>
            <person name="Litvintseva A."/>
            <person name="Chen Y."/>
            <person name="Heitman J."/>
            <person name="Sun S."/>
            <person name="Springer D."/>
            <person name="Dromer F."/>
            <person name="Young S.K."/>
            <person name="Zeng Q."/>
            <person name="Gargeya S."/>
            <person name="Fitzgerald M."/>
            <person name="Abouelleil A."/>
            <person name="Alvarado L."/>
            <person name="Berlin A.M."/>
            <person name="Chapman S.B."/>
            <person name="Dewar J."/>
            <person name="Goldberg J."/>
            <person name="Griggs A."/>
            <person name="Gujja S."/>
            <person name="Hansen M."/>
            <person name="Howarth C."/>
            <person name="Imamovic A."/>
            <person name="Larimer J."/>
            <person name="McCowan C."/>
            <person name="Murphy C."/>
            <person name="Pearson M."/>
            <person name="Priest M."/>
            <person name="Roberts A."/>
            <person name="Saif S."/>
            <person name="Shea T."/>
            <person name="Sykes S."/>
            <person name="Wortman J."/>
            <person name="Nusbaum C."/>
            <person name="Birren B."/>
        </authorList>
    </citation>
    <scope>NUCLEOTIDE SEQUENCE</scope>
    <source>
        <strain evidence="3">CBS 10118</strain>
    </source>
</reference>
<reference evidence="3" key="4">
    <citation type="submission" date="2024-02" db="EMBL/GenBank/DDBJ databases">
        <title>Comparative genomics of Cryptococcus and Kwoniella reveals pathogenesis evolution and contrasting modes of karyotype evolution via chromosome fusion or intercentromeric recombination.</title>
        <authorList>
            <person name="Coelho M.A."/>
            <person name="David-Palma M."/>
            <person name="Shea T."/>
            <person name="Bowers K."/>
            <person name="McGinley-Smith S."/>
            <person name="Mohammad A.W."/>
            <person name="Gnirke A."/>
            <person name="Yurkov A.M."/>
            <person name="Nowrousian M."/>
            <person name="Sun S."/>
            <person name="Cuomo C.A."/>
            <person name="Heitman J."/>
        </authorList>
    </citation>
    <scope>NUCLEOTIDE SEQUENCE</scope>
    <source>
        <strain evidence="3">CBS 10118</strain>
    </source>
</reference>
<reference evidence="2" key="3">
    <citation type="submission" date="2014-01" db="EMBL/GenBank/DDBJ databases">
        <title>Evolution of pathogenesis and genome organization in the Tremellales.</title>
        <authorList>
            <person name="Cuomo C."/>
            <person name="Litvintseva A."/>
            <person name="Heitman J."/>
            <person name="Chen Y."/>
            <person name="Sun S."/>
            <person name="Springer D."/>
            <person name="Dromer F."/>
            <person name="Young S."/>
            <person name="Zeng Q."/>
            <person name="Chapman S."/>
            <person name="Gujja S."/>
            <person name="Saif S."/>
            <person name="Birren B."/>
        </authorList>
    </citation>
    <scope>NUCLEOTIDE SEQUENCE</scope>
    <source>
        <strain evidence="2">CBS 10118</strain>
    </source>
</reference>
<dbReference type="GeneID" id="30206862"/>
<dbReference type="RefSeq" id="XP_019048690.1">
    <property type="nucleotide sequence ID" value="XM_019189128.1"/>
</dbReference>
<dbReference type="EMBL" id="KI894019">
    <property type="protein sequence ID" value="OCF27620.1"/>
    <property type="molecule type" value="Genomic_DNA"/>
</dbReference>
<keyword evidence="4" id="KW-1185">Reference proteome</keyword>
<proteinExistence type="predicted"/>
<dbReference type="AlphaFoldDB" id="A0A1B9G9G6"/>